<evidence type="ECO:0000256" key="6">
    <source>
        <dbReference type="SAM" id="MobiDB-lite"/>
    </source>
</evidence>
<protein>
    <recommendedName>
        <fullName evidence="8">Rhodopsin domain-containing protein</fullName>
    </recommendedName>
</protein>
<evidence type="ECO:0000256" key="7">
    <source>
        <dbReference type="SAM" id="Phobius"/>
    </source>
</evidence>
<feature type="region of interest" description="Disordered" evidence="6">
    <location>
        <begin position="276"/>
        <end position="307"/>
    </location>
</feature>
<keyword evidence="3 7" id="KW-1133">Transmembrane helix</keyword>
<dbReference type="Pfam" id="PF20684">
    <property type="entry name" value="Fung_rhodopsin"/>
    <property type="match status" value="1"/>
</dbReference>
<feature type="domain" description="Rhodopsin" evidence="8">
    <location>
        <begin position="29"/>
        <end position="213"/>
    </location>
</feature>
<keyword evidence="2 7" id="KW-0812">Transmembrane</keyword>
<keyword evidence="10" id="KW-1185">Reference proteome</keyword>
<dbReference type="PANTHER" id="PTHR33048">
    <property type="entry name" value="PTH11-LIKE INTEGRAL MEMBRANE PROTEIN (AFU_ORTHOLOGUE AFUA_5G11245)"/>
    <property type="match status" value="1"/>
</dbReference>
<reference evidence="9 10" key="1">
    <citation type="submission" date="2024-01" db="EMBL/GenBank/DDBJ databases">
        <title>A draft genome for the cacao thread blight pathogen Marasmiellus scandens.</title>
        <authorList>
            <person name="Baruah I.K."/>
            <person name="Leung J."/>
            <person name="Bukari Y."/>
            <person name="Amoako-Attah I."/>
            <person name="Meinhardt L.W."/>
            <person name="Bailey B.A."/>
            <person name="Cohen S.P."/>
        </authorList>
    </citation>
    <scope>NUCLEOTIDE SEQUENCE [LARGE SCALE GENOMIC DNA]</scope>
    <source>
        <strain evidence="9 10">GH-19</strain>
    </source>
</reference>
<feature type="transmembrane region" description="Helical" evidence="7">
    <location>
        <begin position="157"/>
        <end position="179"/>
    </location>
</feature>
<evidence type="ECO:0000256" key="4">
    <source>
        <dbReference type="ARBA" id="ARBA00023136"/>
    </source>
</evidence>
<dbReference type="PANTHER" id="PTHR33048:SF47">
    <property type="entry name" value="INTEGRAL MEMBRANE PROTEIN-RELATED"/>
    <property type="match status" value="1"/>
</dbReference>
<gene>
    <name evidence="9" type="ORF">VKT23_015862</name>
</gene>
<sequence length="307" mass="34420">MAIHPQSFKIWAVILTILHAITIFSTLFRFIHRHRIGRLWLDDYIAVFVVPVDLLYLIVLWMRYRFGNSQYSVDLRAALYFLSGIPFFIIVWVSRISIALSIIRVLPGQYKLRRLIYGLATLFSIICLALCLQAAVFCGTHTEWHKSPGVQCNGNTWITSFVFDVIGDLTLMGIPIAALWRLDLPRNQRRLVQTIFSASILTCLSSIAVHTFILGPASWGPARGMMVLFMSHIEATTCLMVSNLLSFVGIFYHRLRKGVDLEGDTMGGDTTAESITRASYHPGYGTNSVPKPASGEGSSSTLNRETE</sequence>
<evidence type="ECO:0000313" key="10">
    <source>
        <dbReference type="Proteomes" id="UP001498398"/>
    </source>
</evidence>
<organism evidence="9 10">
    <name type="scientific">Marasmiellus scandens</name>
    <dbReference type="NCBI Taxonomy" id="2682957"/>
    <lineage>
        <taxon>Eukaryota</taxon>
        <taxon>Fungi</taxon>
        <taxon>Dikarya</taxon>
        <taxon>Basidiomycota</taxon>
        <taxon>Agaricomycotina</taxon>
        <taxon>Agaricomycetes</taxon>
        <taxon>Agaricomycetidae</taxon>
        <taxon>Agaricales</taxon>
        <taxon>Marasmiineae</taxon>
        <taxon>Omphalotaceae</taxon>
        <taxon>Marasmiellus</taxon>
    </lineage>
</organism>
<comment type="caution">
    <text evidence="9">The sequence shown here is derived from an EMBL/GenBank/DDBJ whole genome shotgun (WGS) entry which is preliminary data.</text>
</comment>
<evidence type="ECO:0000259" key="8">
    <source>
        <dbReference type="Pfam" id="PF20684"/>
    </source>
</evidence>
<dbReference type="Proteomes" id="UP001498398">
    <property type="component" value="Unassembled WGS sequence"/>
</dbReference>
<keyword evidence="4 7" id="KW-0472">Membrane</keyword>
<feature type="transmembrane region" description="Helical" evidence="7">
    <location>
        <begin position="225"/>
        <end position="252"/>
    </location>
</feature>
<comment type="subcellular location">
    <subcellularLocation>
        <location evidence="1">Membrane</location>
        <topology evidence="1">Multi-pass membrane protein</topology>
    </subcellularLocation>
</comment>
<feature type="transmembrane region" description="Helical" evidence="7">
    <location>
        <begin position="44"/>
        <end position="66"/>
    </location>
</feature>
<comment type="similarity">
    <text evidence="5">Belongs to the SAT4 family.</text>
</comment>
<name>A0ABR1IWQ7_9AGAR</name>
<evidence type="ECO:0000256" key="5">
    <source>
        <dbReference type="ARBA" id="ARBA00038359"/>
    </source>
</evidence>
<evidence type="ECO:0000256" key="2">
    <source>
        <dbReference type="ARBA" id="ARBA00022692"/>
    </source>
</evidence>
<dbReference type="InterPro" id="IPR052337">
    <property type="entry name" value="SAT4-like"/>
</dbReference>
<feature type="transmembrane region" description="Helical" evidence="7">
    <location>
        <begin position="12"/>
        <end position="32"/>
    </location>
</feature>
<evidence type="ECO:0000256" key="1">
    <source>
        <dbReference type="ARBA" id="ARBA00004141"/>
    </source>
</evidence>
<feature type="transmembrane region" description="Helical" evidence="7">
    <location>
        <begin position="78"/>
        <end position="103"/>
    </location>
</feature>
<feature type="compositionally biased region" description="Polar residues" evidence="6">
    <location>
        <begin position="296"/>
        <end position="307"/>
    </location>
</feature>
<evidence type="ECO:0000256" key="3">
    <source>
        <dbReference type="ARBA" id="ARBA00022989"/>
    </source>
</evidence>
<dbReference type="InterPro" id="IPR049326">
    <property type="entry name" value="Rhodopsin_dom_fungi"/>
</dbReference>
<accession>A0ABR1IWQ7</accession>
<dbReference type="EMBL" id="JBANRG010000055">
    <property type="protein sequence ID" value="KAK7443265.1"/>
    <property type="molecule type" value="Genomic_DNA"/>
</dbReference>
<feature type="transmembrane region" description="Helical" evidence="7">
    <location>
        <begin position="191"/>
        <end position="213"/>
    </location>
</feature>
<feature type="transmembrane region" description="Helical" evidence="7">
    <location>
        <begin position="115"/>
        <end position="137"/>
    </location>
</feature>
<evidence type="ECO:0000313" key="9">
    <source>
        <dbReference type="EMBL" id="KAK7443265.1"/>
    </source>
</evidence>
<proteinExistence type="inferred from homology"/>